<sequence length="348" mass="38646">MHPGGDDSVTMLPMEKSSTLPCTTKITSKNRNMQTMLKSMHPQKTVSAFHSGGSNSTTGTPSTVLTASRSFNRLEEMLGARWHGTEYPRHYPLKQQNPFDFCLKAVHHRLNPAQEGDNLNLQTLSISPVVLRRAFIKRQAQSVADKPGCLGTQDGLKFNVSTTITADTQVRCTTELCAFPIPSRSEQAIIIEQPFAWQIQGLKIFSMIPCSVSPSYKTPRPLGSARMGVLALRSLCEHYVYHIRMKSSVRNEVGVDHKHFRLLVLHALPQSPKKQPELHQRNVTPRGKPAVQPPSPSSIVPKSYTRKVFRLLFSNVGRGPGSVLKRKHDGTLLYDVNWHLPVQSGAGG</sequence>
<evidence type="ECO:0000313" key="1">
    <source>
        <dbReference type="EMBL" id="KAI0087253.1"/>
    </source>
</evidence>
<comment type="caution">
    <text evidence="1">The sequence shown here is derived from an EMBL/GenBank/DDBJ whole genome shotgun (WGS) entry which is preliminary data.</text>
</comment>
<name>A0ACB8TYS8_9APHY</name>
<dbReference type="EMBL" id="MU274919">
    <property type="protein sequence ID" value="KAI0087253.1"/>
    <property type="molecule type" value="Genomic_DNA"/>
</dbReference>
<evidence type="ECO:0000313" key="2">
    <source>
        <dbReference type="Proteomes" id="UP001055072"/>
    </source>
</evidence>
<dbReference type="Proteomes" id="UP001055072">
    <property type="component" value="Unassembled WGS sequence"/>
</dbReference>
<gene>
    <name evidence="1" type="ORF">BDY19DRAFT_907764</name>
</gene>
<accession>A0ACB8TYS8</accession>
<keyword evidence="2" id="KW-1185">Reference proteome</keyword>
<proteinExistence type="predicted"/>
<reference evidence="1" key="1">
    <citation type="journal article" date="2021" name="Environ. Microbiol.">
        <title>Gene family expansions and transcriptome signatures uncover fungal adaptations to wood decay.</title>
        <authorList>
            <person name="Hage H."/>
            <person name="Miyauchi S."/>
            <person name="Viragh M."/>
            <person name="Drula E."/>
            <person name="Min B."/>
            <person name="Chaduli D."/>
            <person name="Navarro D."/>
            <person name="Favel A."/>
            <person name="Norest M."/>
            <person name="Lesage-Meessen L."/>
            <person name="Balint B."/>
            <person name="Merenyi Z."/>
            <person name="de Eugenio L."/>
            <person name="Morin E."/>
            <person name="Martinez A.T."/>
            <person name="Baldrian P."/>
            <person name="Stursova M."/>
            <person name="Martinez M.J."/>
            <person name="Novotny C."/>
            <person name="Magnuson J.K."/>
            <person name="Spatafora J.W."/>
            <person name="Maurice S."/>
            <person name="Pangilinan J."/>
            <person name="Andreopoulos W."/>
            <person name="LaButti K."/>
            <person name="Hundley H."/>
            <person name="Na H."/>
            <person name="Kuo A."/>
            <person name="Barry K."/>
            <person name="Lipzen A."/>
            <person name="Henrissat B."/>
            <person name="Riley R."/>
            <person name="Ahrendt S."/>
            <person name="Nagy L.G."/>
            <person name="Grigoriev I.V."/>
            <person name="Martin F."/>
            <person name="Rosso M.N."/>
        </authorList>
    </citation>
    <scope>NUCLEOTIDE SEQUENCE</scope>
    <source>
        <strain evidence="1">CBS 384.51</strain>
    </source>
</reference>
<organism evidence="1 2">
    <name type="scientific">Irpex rosettiformis</name>
    <dbReference type="NCBI Taxonomy" id="378272"/>
    <lineage>
        <taxon>Eukaryota</taxon>
        <taxon>Fungi</taxon>
        <taxon>Dikarya</taxon>
        <taxon>Basidiomycota</taxon>
        <taxon>Agaricomycotina</taxon>
        <taxon>Agaricomycetes</taxon>
        <taxon>Polyporales</taxon>
        <taxon>Irpicaceae</taxon>
        <taxon>Irpex</taxon>
    </lineage>
</organism>
<protein>
    <submittedName>
        <fullName evidence="1">Uncharacterized protein</fullName>
    </submittedName>
</protein>